<dbReference type="EMBL" id="KI660159">
    <property type="protein sequence ID" value="ETN77623.1"/>
    <property type="molecule type" value="Genomic_DNA"/>
</dbReference>
<protein>
    <submittedName>
        <fullName evidence="2">Uncharacterized protein</fullName>
    </submittedName>
</protein>
<dbReference type="KEGG" id="nai:NECAME_10901"/>
<evidence type="ECO:0000313" key="3">
    <source>
        <dbReference type="Proteomes" id="UP000053676"/>
    </source>
</evidence>
<organism evidence="2 3">
    <name type="scientific">Necator americanus</name>
    <name type="common">Human hookworm</name>
    <dbReference type="NCBI Taxonomy" id="51031"/>
    <lineage>
        <taxon>Eukaryota</taxon>
        <taxon>Metazoa</taxon>
        <taxon>Ecdysozoa</taxon>
        <taxon>Nematoda</taxon>
        <taxon>Chromadorea</taxon>
        <taxon>Rhabditida</taxon>
        <taxon>Rhabditina</taxon>
        <taxon>Rhabditomorpha</taxon>
        <taxon>Strongyloidea</taxon>
        <taxon>Ancylostomatidae</taxon>
        <taxon>Bunostominae</taxon>
        <taxon>Necator</taxon>
    </lineage>
</organism>
<gene>
    <name evidence="2" type="ORF">NECAME_10901</name>
</gene>
<dbReference type="STRING" id="51031.W2T6W3"/>
<dbReference type="AlphaFoldDB" id="W2T6W3"/>
<dbReference type="Proteomes" id="UP000053676">
    <property type="component" value="Unassembled WGS sequence"/>
</dbReference>
<evidence type="ECO:0000256" key="1">
    <source>
        <dbReference type="SAM" id="MobiDB-lite"/>
    </source>
</evidence>
<feature type="region of interest" description="Disordered" evidence="1">
    <location>
        <begin position="433"/>
        <end position="500"/>
    </location>
</feature>
<feature type="compositionally biased region" description="Polar residues" evidence="1">
    <location>
        <begin position="471"/>
        <end position="500"/>
    </location>
</feature>
<name>W2T6W3_NECAM</name>
<evidence type="ECO:0000313" key="2">
    <source>
        <dbReference type="EMBL" id="ETN77623.1"/>
    </source>
</evidence>
<dbReference type="OrthoDB" id="5876894at2759"/>
<sequence>MYVNGSFLMAKGRGGRRSGPNDDFGDNGSDSSFSNSFHSGERSNRSSRGRGGHRGGYGSSGSNGNSGGRDHSDSNRHITPNGGRGGCHERRRSSGYMGFSTGSFGVMGDADSINMSDTQSSEAPAAEVPLASIEDLRYEAKDMVKGGSSTFPSSAISDETIQQAYEVVALDGGCSSTHTSFVNMVENAANYGTTVEQIVHVTTPPSDANLKTATGCGAQDGHHSVLSEINVSEAGMIRYRSDTSQRRVRSISQTILDSGRDGKSSSFANEEIVRSQRALTGTLEEENDRFVRDDGTQIRTVQNDDHFNNHRLSKSIHSADFLPGFSANSVSTDKLQTAASGKTSSDYVTAQDRLISPGGGGEVFDTLLPTRNECSREAHPSAYYVAEEEAPLHMHSSRSSLHPSDTNLRTAESSSWQNLHSCAYNIAQEKSPLQTHMSHSSLHPSDTNLRTAESSSRQNRSSAYNIEQEGSPLQTHLSHTSLHPSDSNLRTAESSSRQNIRPSAYYVAEGEAAPQEYSSHSSLHPSDTNLCTAESSSRQDIVSSCIVYPTSAQAPAALSTRNFHCVCRTVAFIHLPPASPVQQNRRLDRISIHVPTTLRMGNLLCRPICHAITFIHQTPTSSVQQNRLLDRIYAQAPTTLSRRDLHCVCRTVASIHQTSTSVQQNRRLDRILIQAPTTSRKKSPHCRRFGRVVTSILRTLT</sequence>
<feature type="compositionally biased region" description="Polar residues" evidence="1">
    <location>
        <begin position="433"/>
        <end position="465"/>
    </location>
</feature>
<accession>W2T6W3</accession>
<feature type="region of interest" description="Disordered" evidence="1">
    <location>
        <begin position="1"/>
        <end position="94"/>
    </location>
</feature>
<proteinExistence type="predicted"/>
<reference evidence="3" key="1">
    <citation type="journal article" date="2014" name="Nat. Genet.">
        <title>Genome of the human hookworm Necator americanus.</title>
        <authorList>
            <person name="Tang Y.T."/>
            <person name="Gao X."/>
            <person name="Rosa B.A."/>
            <person name="Abubucker S."/>
            <person name="Hallsworth-Pepin K."/>
            <person name="Martin J."/>
            <person name="Tyagi R."/>
            <person name="Heizer E."/>
            <person name="Zhang X."/>
            <person name="Bhonagiri-Palsikar V."/>
            <person name="Minx P."/>
            <person name="Warren W.C."/>
            <person name="Wang Q."/>
            <person name="Zhan B."/>
            <person name="Hotez P.J."/>
            <person name="Sternberg P.W."/>
            <person name="Dougall A."/>
            <person name="Gaze S.T."/>
            <person name="Mulvenna J."/>
            <person name="Sotillo J."/>
            <person name="Ranganathan S."/>
            <person name="Rabelo E.M."/>
            <person name="Wilson R.K."/>
            <person name="Felgner P.L."/>
            <person name="Bethony J."/>
            <person name="Hawdon J.M."/>
            <person name="Gasser R.B."/>
            <person name="Loukas A."/>
            <person name="Mitreva M."/>
        </authorList>
    </citation>
    <scope>NUCLEOTIDE SEQUENCE [LARGE SCALE GENOMIC DNA]</scope>
</reference>
<feature type="compositionally biased region" description="Gly residues" evidence="1">
    <location>
        <begin position="54"/>
        <end position="67"/>
    </location>
</feature>
<keyword evidence="3" id="KW-1185">Reference proteome</keyword>
<feature type="compositionally biased region" description="Low complexity" evidence="1">
    <location>
        <begin position="26"/>
        <end position="38"/>
    </location>
</feature>